<comment type="similarity">
    <text evidence="1 4">Belongs to the plant dirigent protein family.</text>
</comment>
<dbReference type="AlphaFoldDB" id="A0A5J5BWW2"/>
<reference evidence="5 6" key="1">
    <citation type="submission" date="2019-09" db="EMBL/GenBank/DDBJ databases">
        <title>A chromosome-level genome assembly of the Chinese tupelo Nyssa sinensis.</title>
        <authorList>
            <person name="Yang X."/>
            <person name="Kang M."/>
            <person name="Yang Y."/>
            <person name="Xiong H."/>
            <person name="Wang M."/>
            <person name="Zhang Z."/>
            <person name="Wang Z."/>
            <person name="Wu H."/>
            <person name="Ma T."/>
            <person name="Liu J."/>
            <person name="Xi Z."/>
        </authorList>
    </citation>
    <scope>NUCLEOTIDE SEQUENCE [LARGE SCALE GENOMIC DNA]</scope>
    <source>
        <strain evidence="5">J267</strain>
        <tissue evidence="5">Leaf</tissue>
    </source>
</reference>
<evidence type="ECO:0000313" key="6">
    <source>
        <dbReference type="Proteomes" id="UP000325577"/>
    </source>
</evidence>
<accession>A0A5J5BWW2</accession>
<comment type="function">
    <text evidence="4">Dirigent proteins impart stereoselectivity on the phenoxy radical-coupling reaction, yielding optically active lignans from two molecules of coniferyl alcohol in the biosynthesis of lignans, flavonolignans, and alkaloids and thus plays a central role in plant secondary metabolism.</text>
</comment>
<proteinExistence type="inferred from homology"/>
<protein>
    <recommendedName>
        <fullName evidence="4">Dirigent protein</fullName>
    </recommendedName>
</protein>
<gene>
    <name evidence="5" type="ORF">F0562_020467</name>
</gene>
<dbReference type="GO" id="GO:0048046">
    <property type="term" value="C:apoplast"/>
    <property type="evidence" value="ECO:0007669"/>
    <property type="project" value="UniProtKB-SubCell"/>
</dbReference>
<dbReference type="InterPro" id="IPR044859">
    <property type="entry name" value="Allene_oxi_cyc_Dirigent"/>
</dbReference>
<dbReference type="GO" id="GO:0009699">
    <property type="term" value="P:phenylpropanoid biosynthetic process"/>
    <property type="evidence" value="ECO:0007669"/>
    <property type="project" value="UniProtKB-ARBA"/>
</dbReference>
<evidence type="ECO:0000256" key="2">
    <source>
        <dbReference type="ARBA" id="ARBA00011738"/>
    </source>
</evidence>
<keyword evidence="4" id="KW-0732">Signal</keyword>
<dbReference type="EMBL" id="CM018033">
    <property type="protein sequence ID" value="KAA8546082.1"/>
    <property type="molecule type" value="Genomic_DNA"/>
</dbReference>
<evidence type="ECO:0000256" key="1">
    <source>
        <dbReference type="ARBA" id="ARBA00010746"/>
    </source>
</evidence>
<keyword evidence="6" id="KW-1185">Reference proteome</keyword>
<feature type="chain" id="PRO_5023974153" description="Dirigent protein" evidence="4">
    <location>
        <begin position="23"/>
        <end position="224"/>
    </location>
</feature>
<sequence length="224" mass="24694">MERRLVLALVLFLCAAITEVHCQYHSDGLPHTAMKEKKTNLHFFFHDTISGSKPSSVMVAHANLTQGDKTRSPSFGSLFVIDNPLTEGPELTSKVIGNARGLSVSSSQEKVMGLMLYVDYGFTTGEFNGSSISVFSRNPVTEPQRELAVVGGRGKFRMARGFAKLKTHSWNVTSNNGIVEYKGSQSHDGPYDVWQCNIILAAHSRTSQTGLKYIYNCGLWIDNS</sequence>
<keyword evidence="4" id="KW-0052">Apoplast</keyword>
<comment type="subcellular location">
    <subcellularLocation>
        <location evidence="4">Secreted</location>
        <location evidence="4">Extracellular space</location>
        <location evidence="4">Apoplast</location>
    </subcellularLocation>
</comment>
<feature type="signal peptide" evidence="4">
    <location>
        <begin position="1"/>
        <end position="22"/>
    </location>
</feature>
<keyword evidence="3 4" id="KW-0964">Secreted</keyword>
<evidence type="ECO:0000256" key="4">
    <source>
        <dbReference type="RuleBase" id="RU363099"/>
    </source>
</evidence>
<name>A0A5J5BWW2_9ASTE</name>
<dbReference type="OrthoDB" id="1864232at2759"/>
<organism evidence="5 6">
    <name type="scientific">Nyssa sinensis</name>
    <dbReference type="NCBI Taxonomy" id="561372"/>
    <lineage>
        <taxon>Eukaryota</taxon>
        <taxon>Viridiplantae</taxon>
        <taxon>Streptophyta</taxon>
        <taxon>Embryophyta</taxon>
        <taxon>Tracheophyta</taxon>
        <taxon>Spermatophyta</taxon>
        <taxon>Magnoliopsida</taxon>
        <taxon>eudicotyledons</taxon>
        <taxon>Gunneridae</taxon>
        <taxon>Pentapetalae</taxon>
        <taxon>asterids</taxon>
        <taxon>Cornales</taxon>
        <taxon>Nyssaceae</taxon>
        <taxon>Nyssa</taxon>
    </lineage>
</organism>
<dbReference type="InterPro" id="IPR004265">
    <property type="entry name" value="Dirigent"/>
</dbReference>
<comment type="subunit">
    <text evidence="2 4">Homodimer.</text>
</comment>
<dbReference type="Proteomes" id="UP000325577">
    <property type="component" value="Linkage Group LG10"/>
</dbReference>
<evidence type="ECO:0000313" key="5">
    <source>
        <dbReference type="EMBL" id="KAA8546082.1"/>
    </source>
</evidence>
<evidence type="ECO:0000256" key="3">
    <source>
        <dbReference type="ARBA" id="ARBA00022525"/>
    </source>
</evidence>
<dbReference type="Gene3D" id="2.40.480.10">
    <property type="entry name" value="Allene oxide cyclase-like"/>
    <property type="match status" value="1"/>
</dbReference>
<dbReference type="Pfam" id="PF03018">
    <property type="entry name" value="Dirigent"/>
    <property type="match status" value="1"/>
</dbReference>
<dbReference type="PANTHER" id="PTHR21495">
    <property type="entry name" value="NUCLEOPORIN-RELATED"/>
    <property type="match status" value="1"/>
</dbReference>